<feature type="transmembrane region" description="Helical" evidence="1">
    <location>
        <begin position="115"/>
        <end position="133"/>
    </location>
</feature>
<name>D2MPQ0_9FIRM</name>
<feature type="transmembrane region" description="Helical" evidence="1">
    <location>
        <begin position="85"/>
        <end position="103"/>
    </location>
</feature>
<dbReference type="AlphaFoldDB" id="D2MPQ0"/>
<dbReference type="RefSeq" id="WP_006627363.1">
    <property type="nucleotide sequence ID" value="NZ_ADFR01000013.1"/>
</dbReference>
<dbReference type="STRING" id="679192.HMPREF9013_1175"/>
<comment type="caution">
    <text evidence="2">The sequence shown here is derived from an EMBL/GenBank/DDBJ whole genome shotgun (WGS) entry which is preliminary data.</text>
</comment>
<keyword evidence="1" id="KW-0812">Transmembrane</keyword>
<feature type="transmembrane region" description="Helical" evidence="1">
    <location>
        <begin position="5"/>
        <end position="22"/>
    </location>
</feature>
<proteinExistence type="predicted"/>
<dbReference type="Pfam" id="PF18936">
    <property type="entry name" value="DUF5684"/>
    <property type="match status" value="1"/>
</dbReference>
<evidence type="ECO:0000313" key="2">
    <source>
        <dbReference type="EMBL" id="EFC05470.1"/>
    </source>
</evidence>
<gene>
    <name evidence="2" type="ORF">HMPREF9013_1175</name>
</gene>
<dbReference type="InterPro" id="IPR043739">
    <property type="entry name" value="DUF5684"/>
</dbReference>
<sequence length="144" mass="16329">MSEELSSIITTYAIWGVIWYVLQSYGHLLLFKKAGVNALTAFIPFYREFRMFQLTWKDKKVALIWAVCMLGLPLWWIGSFIKVQVMAWLGFCAFIVALILAVIRSFHEVKAFNKGYGLAIGIIFLAPVVNIVLGRSDADYQGAK</sequence>
<evidence type="ECO:0000313" key="3">
    <source>
        <dbReference type="Proteomes" id="UP000005017"/>
    </source>
</evidence>
<keyword evidence="1" id="KW-1133">Transmembrane helix</keyword>
<organism evidence="2 3">
    <name type="scientific">Bulleidia extructa W1219</name>
    <dbReference type="NCBI Taxonomy" id="679192"/>
    <lineage>
        <taxon>Bacteria</taxon>
        <taxon>Bacillati</taxon>
        <taxon>Bacillota</taxon>
        <taxon>Erysipelotrichia</taxon>
        <taxon>Erysipelotrichales</taxon>
        <taxon>Erysipelotrichaceae</taxon>
        <taxon>Bulleidia</taxon>
    </lineage>
</organism>
<feature type="transmembrane region" description="Helical" evidence="1">
    <location>
        <begin position="61"/>
        <end position="79"/>
    </location>
</feature>
<dbReference type="OrthoDB" id="2376202at2"/>
<accession>D2MPQ0</accession>
<keyword evidence="1" id="KW-0472">Membrane</keyword>
<evidence type="ECO:0000256" key="1">
    <source>
        <dbReference type="SAM" id="Phobius"/>
    </source>
</evidence>
<protein>
    <submittedName>
        <fullName evidence="2">Uncharacterized protein</fullName>
    </submittedName>
</protein>
<dbReference type="EMBL" id="ADFR01000013">
    <property type="protein sequence ID" value="EFC05470.1"/>
    <property type="molecule type" value="Genomic_DNA"/>
</dbReference>
<dbReference type="eggNOG" id="ENOG50303MN">
    <property type="taxonomic scope" value="Bacteria"/>
</dbReference>
<keyword evidence="3" id="KW-1185">Reference proteome</keyword>
<dbReference type="Proteomes" id="UP000005017">
    <property type="component" value="Unassembled WGS sequence"/>
</dbReference>
<reference evidence="3" key="1">
    <citation type="submission" date="2009-12" db="EMBL/GenBank/DDBJ databases">
        <title>Sequence of Clostridiales genomosp. BVAB3 str. UPII9-5.</title>
        <authorList>
            <person name="Madupu R."/>
            <person name="Durkin A.S."/>
            <person name="Torralba M."/>
            <person name="Methe B."/>
            <person name="Sutton G.G."/>
            <person name="Strausberg R.L."/>
            <person name="Nelson K.E."/>
        </authorList>
    </citation>
    <scope>NUCLEOTIDE SEQUENCE [LARGE SCALE GENOMIC DNA]</scope>
    <source>
        <strain evidence="3">W1219</strain>
    </source>
</reference>